<keyword evidence="8" id="KW-0325">Glycoprotein</keyword>
<keyword evidence="3" id="KW-0254">Endocytosis</keyword>
<accession>A0A7R9DPV6</accession>
<name>A0A7R9DPV6_TIMPO</name>
<dbReference type="Pfam" id="PF00058">
    <property type="entry name" value="Ldl_recept_b"/>
    <property type="match status" value="2"/>
</dbReference>
<evidence type="ECO:0000256" key="7">
    <source>
        <dbReference type="ARBA" id="ARBA00023170"/>
    </source>
</evidence>
<evidence type="ECO:0000256" key="10">
    <source>
        <dbReference type="PROSITE-ProRule" id="PRU00461"/>
    </source>
</evidence>
<dbReference type="GO" id="GO:0017147">
    <property type="term" value="F:Wnt-protein binding"/>
    <property type="evidence" value="ECO:0007669"/>
    <property type="project" value="TreeGrafter"/>
</dbReference>
<dbReference type="PROSITE" id="PS01209">
    <property type="entry name" value="LDLRA_1"/>
    <property type="match status" value="2"/>
</dbReference>
<dbReference type="GO" id="GO:0042813">
    <property type="term" value="F:Wnt receptor activity"/>
    <property type="evidence" value="ECO:0007669"/>
    <property type="project" value="TreeGrafter"/>
</dbReference>
<dbReference type="InterPro" id="IPR050778">
    <property type="entry name" value="Cueball_EGF_LRP_Nidogen"/>
</dbReference>
<dbReference type="PROSITE" id="PS51120">
    <property type="entry name" value="LDLRB"/>
    <property type="match status" value="2"/>
</dbReference>
<evidence type="ECO:0000256" key="3">
    <source>
        <dbReference type="ARBA" id="ARBA00022583"/>
    </source>
</evidence>
<dbReference type="PRINTS" id="PR00261">
    <property type="entry name" value="LDLRECEPTOR"/>
</dbReference>
<dbReference type="EMBL" id="OD013825">
    <property type="protein sequence ID" value="CAD7417465.1"/>
    <property type="molecule type" value="Genomic_DNA"/>
</dbReference>
<keyword evidence="7" id="KW-0675">Receptor</keyword>
<feature type="disulfide bond" evidence="9">
    <location>
        <begin position="589"/>
        <end position="604"/>
    </location>
</feature>
<gene>
    <name evidence="11" type="ORF">TPSB3V08_LOCUS11795</name>
</gene>
<keyword evidence="6 9" id="KW-1015">Disulfide bond</keyword>
<feature type="repeat" description="LDL-receptor class B" evidence="10">
    <location>
        <begin position="110"/>
        <end position="152"/>
    </location>
</feature>
<evidence type="ECO:0000256" key="1">
    <source>
        <dbReference type="ARBA" id="ARBA00004167"/>
    </source>
</evidence>
<feature type="repeat" description="LDL-receptor class B" evidence="10">
    <location>
        <begin position="179"/>
        <end position="222"/>
    </location>
</feature>
<evidence type="ECO:0000256" key="9">
    <source>
        <dbReference type="PROSITE-ProRule" id="PRU00124"/>
    </source>
</evidence>
<feature type="disulfide bond" evidence="9">
    <location>
        <begin position="570"/>
        <end position="582"/>
    </location>
</feature>
<keyword evidence="2" id="KW-0245">EGF-like domain</keyword>
<sequence>MLLNLTQHLWAHPLIIASLGVEPKLIISNRYYIRELSLSGHSTLLAHSLTNAVALDYDWEEKCIYWSDVTSLGSSVKRLCTKTPGNNTYEVLHSATLQNPDGLAVDWVGRNLYWCDKGLDTIEVSKLDGRYRKVLIKTGLEEPRAITLDPRQGPHDHCTSAGNPSECSRIIIPILIVCSYMYWTDWGDKPYIGKAGLDGSDQRMIVNDSLGWPNALTISYETNELFWGDAREDHITVSDLEGGHRKIVLSRVSTVSVVGSVDHQKLSLSRTLQQPLFLSAKDPNIQLHHIFALTVFEDYVYWTDWEKKSVERCNKYNGTDCKTLTTTVHRPMDIHIFHPYHQRPVKPNPCDNNGGCSTLCLLTPGGGHTCACPENFLLGEDGRGCDANCTAAHFVCGSTYKCIPFWWKCDTQVHCTTLGYTVRHSGTLYDTRVHCTTLGYTVRHSDTLYDTQVHYTTLGYTVRHSGTLYDTRIHCTTLRYTIRHSDTLYDTRVHCTTLRYTIRHSGTLYDTQVHYMTLRYTIRHSGTLYDTQVHYMTLGYTIRHSGTLYDTQDDCGDGSDEPKACRKFECMPGQFQCANNQCIHPSQLCNGESECGDGSDEKDCNMYVCLNTQFKCKGNETSSDRCISVSKRCDGYTDCFYGEDELDCPPKICPANQVVKIFV</sequence>
<dbReference type="PANTHER" id="PTHR46513:SF15">
    <property type="entry name" value="NIDOGEN 2"/>
    <property type="match status" value="1"/>
</dbReference>
<reference evidence="11" key="1">
    <citation type="submission" date="2020-11" db="EMBL/GenBank/DDBJ databases">
        <authorList>
            <person name="Tran Van P."/>
        </authorList>
    </citation>
    <scope>NUCLEOTIDE SEQUENCE</scope>
</reference>
<dbReference type="GO" id="GO:0006897">
    <property type="term" value="P:endocytosis"/>
    <property type="evidence" value="ECO:0007669"/>
    <property type="project" value="UniProtKB-KW"/>
</dbReference>
<dbReference type="GO" id="GO:0005886">
    <property type="term" value="C:plasma membrane"/>
    <property type="evidence" value="ECO:0007669"/>
    <property type="project" value="TreeGrafter"/>
</dbReference>
<dbReference type="CDD" id="cd00112">
    <property type="entry name" value="LDLa"/>
    <property type="match status" value="2"/>
</dbReference>
<dbReference type="Pfam" id="PF14670">
    <property type="entry name" value="FXa_inhibition"/>
    <property type="match status" value="1"/>
</dbReference>
<evidence type="ECO:0000256" key="5">
    <source>
        <dbReference type="ARBA" id="ARBA00023136"/>
    </source>
</evidence>
<dbReference type="InterPro" id="IPR011042">
    <property type="entry name" value="6-blade_b-propeller_TolB-like"/>
</dbReference>
<keyword evidence="5" id="KW-0472">Membrane</keyword>
<dbReference type="PANTHER" id="PTHR46513">
    <property type="entry name" value="VITELLOGENIN RECEPTOR-LIKE PROTEIN-RELATED-RELATED"/>
    <property type="match status" value="1"/>
</dbReference>
<dbReference type="SUPFAM" id="SSF63825">
    <property type="entry name" value="YWTD domain"/>
    <property type="match status" value="1"/>
</dbReference>
<dbReference type="GO" id="GO:0060070">
    <property type="term" value="P:canonical Wnt signaling pathway"/>
    <property type="evidence" value="ECO:0007669"/>
    <property type="project" value="TreeGrafter"/>
</dbReference>
<evidence type="ECO:0000256" key="8">
    <source>
        <dbReference type="ARBA" id="ARBA00023180"/>
    </source>
</evidence>
<dbReference type="AlphaFoldDB" id="A0A7R9DPV6"/>
<dbReference type="InterPro" id="IPR036055">
    <property type="entry name" value="LDL_receptor-like_sf"/>
</dbReference>
<dbReference type="InterPro" id="IPR000033">
    <property type="entry name" value="LDLR_classB_rpt"/>
</dbReference>
<dbReference type="SUPFAM" id="SSF57424">
    <property type="entry name" value="LDL receptor-like module"/>
    <property type="match status" value="2"/>
</dbReference>
<dbReference type="PROSITE" id="PS50068">
    <property type="entry name" value="LDLRA_2"/>
    <property type="match status" value="2"/>
</dbReference>
<evidence type="ECO:0000256" key="4">
    <source>
        <dbReference type="ARBA" id="ARBA00022737"/>
    </source>
</evidence>
<comment type="caution">
    <text evidence="9">Lacks conserved residue(s) required for the propagation of feature annotation.</text>
</comment>
<dbReference type="SMART" id="SM00135">
    <property type="entry name" value="LY"/>
    <property type="match status" value="5"/>
</dbReference>
<evidence type="ECO:0000313" key="11">
    <source>
        <dbReference type="EMBL" id="CAD7417465.1"/>
    </source>
</evidence>
<keyword evidence="4" id="KW-0677">Repeat</keyword>
<dbReference type="SMART" id="SM00192">
    <property type="entry name" value="LDLa"/>
    <property type="match status" value="3"/>
</dbReference>
<proteinExistence type="predicted"/>
<feature type="disulfide bond" evidence="9">
    <location>
        <begin position="633"/>
        <end position="648"/>
    </location>
</feature>
<dbReference type="Gene3D" id="4.10.400.10">
    <property type="entry name" value="Low-density Lipoprotein Receptor"/>
    <property type="match status" value="3"/>
</dbReference>
<comment type="subcellular location">
    <subcellularLocation>
        <location evidence="1">Membrane</location>
        <topology evidence="1">Single-pass membrane protein</topology>
    </subcellularLocation>
</comment>
<evidence type="ECO:0000256" key="2">
    <source>
        <dbReference type="ARBA" id="ARBA00022536"/>
    </source>
</evidence>
<organism evidence="11">
    <name type="scientific">Timema poppense</name>
    <name type="common">Walking stick</name>
    <dbReference type="NCBI Taxonomy" id="170557"/>
    <lineage>
        <taxon>Eukaryota</taxon>
        <taxon>Metazoa</taxon>
        <taxon>Ecdysozoa</taxon>
        <taxon>Arthropoda</taxon>
        <taxon>Hexapoda</taxon>
        <taxon>Insecta</taxon>
        <taxon>Pterygota</taxon>
        <taxon>Neoptera</taxon>
        <taxon>Polyneoptera</taxon>
        <taxon>Phasmatodea</taxon>
        <taxon>Timematodea</taxon>
        <taxon>Timematoidea</taxon>
        <taxon>Timematidae</taxon>
        <taxon>Timema</taxon>
    </lineage>
</organism>
<feature type="disulfide bond" evidence="9">
    <location>
        <begin position="577"/>
        <end position="595"/>
    </location>
</feature>
<dbReference type="Gene3D" id="2.120.10.30">
    <property type="entry name" value="TolB, C-terminal domain"/>
    <property type="match status" value="2"/>
</dbReference>
<dbReference type="Pfam" id="PF00057">
    <property type="entry name" value="Ldl_recept_a"/>
    <property type="match status" value="2"/>
</dbReference>
<protein>
    <submittedName>
        <fullName evidence="11">Uncharacterized protein</fullName>
    </submittedName>
</protein>
<dbReference type="InterPro" id="IPR002172">
    <property type="entry name" value="LDrepeatLR_classA_rpt"/>
</dbReference>
<evidence type="ECO:0000256" key="6">
    <source>
        <dbReference type="ARBA" id="ARBA00023157"/>
    </source>
</evidence>
<dbReference type="InterPro" id="IPR023415">
    <property type="entry name" value="LDLR_class-A_CS"/>
</dbReference>